<reference evidence="2" key="1">
    <citation type="journal article" date="2014" name="Genome Biol. Evol.">
        <title>Pangenome evidence for extensive interdomain horizontal transfer affecting lineage core and shell genes in uncultured planktonic thaumarchaeota and euryarchaeota.</title>
        <authorList>
            <person name="Deschamps P."/>
            <person name="Zivanovic Y."/>
            <person name="Moreira D."/>
            <person name="Rodriguez-Valera F."/>
            <person name="Lopez-Garcia P."/>
        </authorList>
    </citation>
    <scope>NUCLEOTIDE SEQUENCE</scope>
</reference>
<sequence length="111" mass="12512">MAQTILRKLRKEVRNPLNGSDLRAVGFGPKGQTFGPKINGNGLVEGLTTKPKPKMDKKKPVILDEDTEENHPEIHLNGFTASTMWELYQSLVVIKLSADLEMEKRLKELKN</sequence>
<organism evidence="2">
    <name type="scientific">uncultured marine group II/III euryarchaeote KM3_195_B08</name>
    <dbReference type="NCBI Taxonomy" id="1457970"/>
    <lineage>
        <taxon>Archaea</taxon>
        <taxon>Methanobacteriati</taxon>
        <taxon>Methanobacteriota</taxon>
        <taxon>environmental samples</taxon>
    </lineage>
</organism>
<name>A0A075GS03_9EURY</name>
<proteinExistence type="predicted"/>
<dbReference type="AlphaFoldDB" id="A0A075GS03"/>
<evidence type="ECO:0000256" key="1">
    <source>
        <dbReference type="SAM" id="MobiDB-lite"/>
    </source>
</evidence>
<protein>
    <submittedName>
        <fullName evidence="2">Uncharacterized protein</fullName>
    </submittedName>
</protein>
<dbReference type="EMBL" id="KF900780">
    <property type="protein sequence ID" value="AIF06771.1"/>
    <property type="molecule type" value="Genomic_DNA"/>
</dbReference>
<accession>A0A075GS03</accession>
<feature type="region of interest" description="Disordered" evidence="1">
    <location>
        <begin position="28"/>
        <end position="57"/>
    </location>
</feature>
<evidence type="ECO:0000313" key="2">
    <source>
        <dbReference type="EMBL" id="AIF06771.1"/>
    </source>
</evidence>